<organism evidence="1 2">
    <name type="scientific">Streptomyces formicae</name>
    <dbReference type="NCBI Taxonomy" id="1616117"/>
    <lineage>
        <taxon>Bacteria</taxon>
        <taxon>Bacillati</taxon>
        <taxon>Actinomycetota</taxon>
        <taxon>Actinomycetes</taxon>
        <taxon>Kitasatosporales</taxon>
        <taxon>Streptomycetaceae</taxon>
        <taxon>Streptomyces</taxon>
    </lineage>
</organism>
<dbReference type="KEGG" id="sfk:KY5_4693c"/>
<dbReference type="AlphaFoldDB" id="A0A291QDD6"/>
<reference evidence="1 2" key="1">
    <citation type="submission" date="2017-08" db="EMBL/GenBank/DDBJ databases">
        <title>Complete Genome Sequence of Streptomyces formicae KY5, the formicamycin producer.</title>
        <authorList>
            <person name="Holmes N.A."/>
            <person name="Devine R."/>
            <person name="Qin Z."/>
            <person name="Seipke R.F."/>
            <person name="Wilkinson B."/>
            <person name="Hutchings M.I."/>
        </authorList>
    </citation>
    <scope>NUCLEOTIDE SEQUENCE [LARGE SCALE GENOMIC DNA]</scope>
    <source>
        <strain evidence="1 2">KY5</strain>
    </source>
</reference>
<evidence type="ECO:0000313" key="2">
    <source>
        <dbReference type="Proteomes" id="UP000221011"/>
    </source>
</evidence>
<name>A0A291QDD6_9ACTN</name>
<dbReference type="Proteomes" id="UP000221011">
    <property type="component" value="Chromosome"/>
</dbReference>
<evidence type="ECO:0000313" key="1">
    <source>
        <dbReference type="EMBL" id="ATL29711.1"/>
    </source>
</evidence>
<keyword evidence="2" id="KW-1185">Reference proteome</keyword>
<proteinExistence type="predicted"/>
<protein>
    <submittedName>
        <fullName evidence="1">Uncharacterized protein</fullName>
    </submittedName>
</protein>
<gene>
    <name evidence="1" type="ORF">KY5_4693c</name>
</gene>
<dbReference type="EMBL" id="CP022685">
    <property type="protein sequence ID" value="ATL29711.1"/>
    <property type="molecule type" value="Genomic_DNA"/>
</dbReference>
<sequence length="231" mass="25646">MPDLNECQICGRPAPPVPGQCDGVAGYRLIRDPWAAAPAFLDGYLHFSCLADSEKTPDFLAEFTRMLQAGHEEVESLNGTPPPHTRMGLGMTEIFSGAECSVFQSGIADHWMVVSRTGAWVRLRLDDLADISRGVVPRSPAGAFPYRLPADPHGKVDEYTFTELLAFMGVADRYPSLNDMMDIEYEFIDYYPPKRLLEYSVRAPLHIPAEASAFLARHAESYTPVSFEEDA</sequence>
<accession>A0A291QDD6</accession>